<dbReference type="Proteomes" id="UP000193317">
    <property type="component" value="Unassembled WGS sequence"/>
</dbReference>
<accession>A0A1X2EI45</accession>
<dbReference type="AlphaFoldDB" id="A0A1X2EI45"/>
<keyword evidence="2" id="KW-1185">Reference proteome</keyword>
<dbReference type="EMBL" id="LQPW01000086">
    <property type="protein sequence ID" value="ORX02741.1"/>
    <property type="molecule type" value="Genomic_DNA"/>
</dbReference>
<protein>
    <submittedName>
        <fullName evidence="1">Uncharacterized protein</fullName>
    </submittedName>
</protein>
<proteinExistence type="predicted"/>
<comment type="caution">
    <text evidence="1">The sequence shown here is derived from an EMBL/GenBank/DDBJ whole genome shotgun (WGS) entry which is preliminary data.</text>
</comment>
<gene>
    <name evidence="1" type="ORF">AWC27_28715</name>
</gene>
<reference evidence="1 2" key="1">
    <citation type="submission" date="2016-01" db="EMBL/GenBank/DDBJ databases">
        <title>The new phylogeny of the genus Mycobacterium.</title>
        <authorList>
            <person name="Tarcisio F."/>
            <person name="Conor M."/>
            <person name="Antonella G."/>
            <person name="Elisabetta G."/>
            <person name="Giulia F.S."/>
            <person name="Sara T."/>
            <person name="Anna F."/>
            <person name="Clotilde B."/>
            <person name="Roberto B."/>
            <person name="Veronica D.S."/>
            <person name="Fabio R."/>
            <person name="Monica P."/>
            <person name="Olivier J."/>
            <person name="Enrico T."/>
            <person name="Nicola S."/>
        </authorList>
    </citation>
    <scope>NUCLEOTIDE SEQUENCE [LARGE SCALE GENOMIC DNA]</scope>
    <source>
        <strain evidence="1 2">DSM 44166</strain>
    </source>
</reference>
<sequence length="208" mass="21208">MTTVGVVAAPPAFAQSACETGGAPPGAASKDVSDAYGQPATLWITNEIVGITTGEGSGQTVIHSASPLPRSALLVDAQQDGNHQIIVSTGREALLYTVSGCTLTPVADGQGTPLRLDLGHRMNTGDGIGCSDLGDGRHLVGLLRIRDQPGEPLLGVRRTEIDLNGATATTGRTDTVTATSEQDPAWTSAGTISCGDLTIARDGVQASY</sequence>
<organism evidence="1 2">
    <name type="scientific">Mycobacterium szulgai</name>
    <dbReference type="NCBI Taxonomy" id="1787"/>
    <lineage>
        <taxon>Bacteria</taxon>
        <taxon>Bacillati</taxon>
        <taxon>Actinomycetota</taxon>
        <taxon>Actinomycetes</taxon>
        <taxon>Mycobacteriales</taxon>
        <taxon>Mycobacteriaceae</taxon>
        <taxon>Mycobacterium</taxon>
    </lineage>
</organism>
<evidence type="ECO:0000313" key="1">
    <source>
        <dbReference type="EMBL" id="ORX02741.1"/>
    </source>
</evidence>
<evidence type="ECO:0000313" key="2">
    <source>
        <dbReference type="Proteomes" id="UP000193317"/>
    </source>
</evidence>
<name>A0A1X2EI45_MYCSZ</name>